<dbReference type="SUPFAM" id="SSF49899">
    <property type="entry name" value="Concanavalin A-like lectins/glucanases"/>
    <property type="match status" value="1"/>
</dbReference>
<accession>A0ABV6C9Y5</accession>
<evidence type="ECO:0000256" key="5">
    <source>
        <dbReference type="RuleBase" id="RU365015"/>
    </source>
</evidence>
<dbReference type="InterPro" id="IPR001362">
    <property type="entry name" value="Glyco_hydro_32"/>
</dbReference>
<proteinExistence type="inferred from homology"/>
<dbReference type="CDD" id="cd18623">
    <property type="entry name" value="GH32_ScrB-like"/>
    <property type="match status" value="1"/>
</dbReference>
<dbReference type="Gene3D" id="2.115.10.20">
    <property type="entry name" value="Glycosyl hydrolase domain, family 43"/>
    <property type="match status" value="1"/>
</dbReference>
<dbReference type="PANTHER" id="PTHR43101:SF1">
    <property type="entry name" value="BETA-FRUCTOSIDASE"/>
    <property type="match status" value="1"/>
</dbReference>
<dbReference type="GO" id="GO:0004564">
    <property type="term" value="F:beta-fructofuranosidase activity"/>
    <property type="evidence" value="ECO:0007669"/>
    <property type="project" value="UniProtKB-EC"/>
</dbReference>
<reference evidence="8 9" key="1">
    <citation type="submission" date="2024-09" db="EMBL/GenBank/DDBJ databases">
        <authorList>
            <person name="Sun Q."/>
            <person name="Mori K."/>
        </authorList>
    </citation>
    <scope>NUCLEOTIDE SEQUENCE [LARGE SCALE GENOMIC DNA]</scope>
    <source>
        <strain evidence="8 9">CCM 8545</strain>
    </source>
</reference>
<sequence length="509" mass="58890">MNNKKTQFSSINQKIEWDREIRYTPLTEVSAFFLETLKTRVTNAPWRLGYHIQPTCGLMNDPNGFCFFAGYYHLFYQWFPLGPVHGLKHWYHVKSKNLIDWIDCGVALVPNEAINSHGAYSGSAFILNEELHFFYTANRRDTNWQRSCSQVIAKLDSDGFIYTVNEAISSIPSGYTEHFRDPKVWYEDNTFYAIIGAQSSINYKGTAVIYSSRDGIEWKMLGEIQTQLDDFGYMWECPDYFTLDFAGETHGILIFSPQGIEAQEYKYQNIYQSGYIVGSQINLHSLSFVHGEFEELDFGFDFYAPQTTTAPDGRRILFAWMGLPEIAYPTDKDGWAHCMTLPRELYLCNGKIVQKPIKELVNLRKNRLFHNEIVEDTFLGRCQTFELEASCLNGFTNFQLVLYASSPEFNASKEENTQQLILRYDAKIQCFIIDRTNAGIVFATEYGTTRKLYLSKPLTHIQVFGDYSSLEVFINEGESVASLRHFPSFPENNNLIWNGRHAKMTLWQY</sequence>
<comment type="catalytic activity">
    <reaction evidence="4">
        <text>Hydrolysis of terminal non-reducing beta-D-fructofuranoside residues in beta-D-fructofuranosides.</text>
        <dbReference type="EC" id="3.2.1.26"/>
    </reaction>
</comment>
<evidence type="ECO:0000313" key="8">
    <source>
        <dbReference type="EMBL" id="MFC0179780.1"/>
    </source>
</evidence>
<evidence type="ECO:0000256" key="1">
    <source>
        <dbReference type="ARBA" id="ARBA00009902"/>
    </source>
</evidence>
<dbReference type="InterPro" id="IPR006232">
    <property type="entry name" value="Suc6P_hydrolase"/>
</dbReference>
<name>A0ABV6C9Y5_9GAMM</name>
<dbReference type="Pfam" id="PF00251">
    <property type="entry name" value="Glyco_hydro_32N"/>
    <property type="match status" value="1"/>
</dbReference>
<dbReference type="EMBL" id="JBHLXE010000076">
    <property type="protein sequence ID" value="MFC0179780.1"/>
    <property type="molecule type" value="Genomic_DNA"/>
</dbReference>
<keyword evidence="9" id="KW-1185">Reference proteome</keyword>
<dbReference type="EC" id="3.2.1.26" evidence="4"/>
<keyword evidence="2 4" id="KW-0378">Hydrolase</keyword>
<dbReference type="SMART" id="SM00640">
    <property type="entry name" value="Glyco_32"/>
    <property type="match status" value="1"/>
</dbReference>
<dbReference type="InterPro" id="IPR051214">
    <property type="entry name" value="GH32_Enzymes"/>
</dbReference>
<dbReference type="InterPro" id="IPR013320">
    <property type="entry name" value="ConA-like_dom_sf"/>
</dbReference>
<comment type="subcellular location">
    <subcellularLocation>
        <location evidence="5">Cytoplasm</location>
    </subcellularLocation>
</comment>
<evidence type="ECO:0000313" key="9">
    <source>
        <dbReference type="Proteomes" id="UP001589758"/>
    </source>
</evidence>
<comment type="pathway">
    <text evidence="5">Glycan biosynthesis; sucrose metabolism.</text>
</comment>
<dbReference type="PANTHER" id="PTHR43101">
    <property type="entry name" value="BETA-FRUCTOSIDASE"/>
    <property type="match status" value="1"/>
</dbReference>
<comment type="caution">
    <text evidence="8">The sequence shown here is derived from an EMBL/GenBank/DDBJ whole genome shotgun (WGS) entry which is preliminary data.</text>
</comment>
<comment type="similarity">
    <text evidence="1 4">Belongs to the glycosyl hydrolase 32 family.</text>
</comment>
<dbReference type="InterPro" id="IPR023296">
    <property type="entry name" value="Glyco_hydro_beta-prop_sf"/>
</dbReference>
<dbReference type="RefSeq" id="WP_385876887.1">
    <property type="nucleotide sequence ID" value="NZ_JBHLXE010000076.1"/>
</dbReference>
<protein>
    <recommendedName>
        <fullName evidence="4">Sucrose-6-phosphate hydrolase</fullName>
        <ecNumber evidence="4">3.2.1.26</ecNumber>
    </recommendedName>
    <alternativeName>
        <fullName evidence="5">Invertase</fullName>
    </alternativeName>
</protein>
<keyword evidence="5" id="KW-0963">Cytoplasm</keyword>
<evidence type="ECO:0000256" key="3">
    <source>
        <dbReference type="ARBA" id="ARBA00023295"/>
    </source>
</evidence>
<feature type="domain" description="Glycosyl hydrolase family 32 C-terminal" evidence="7">
    <location>
        <begin position="381"/>
        <end position="495"/>
    </location>
</feature>
<dbReference type="SUPFAM" id="SSF75005">
    <property type="entry name" value="Arabinanase/levansucrase/invertase"/>
    <property type="match status" value="1"/>
</dbReference>
<evidence type="ECO:0000256" key="2">
    <source>
        <dbReference type="ARBA" id="ARBA00022801"/>
    </source>
</evidence>
<dbReference type="NCBIfam" id="TIGR01322">
    <property type="entry name" value="scrB_fam"/>
    <property type="match status" value="1"/>
</dbReference>
<organism evidence="8 9">
    <name type="scientific">Thorsellia kenyensis</name>
    <dbReference type="NCBI Taxonomy" id="1549888"/>
    <lineage>
        <taxon>Bacteria</taxon>
        <taxon>Pseudomonadati</taxon>
        <taxon>Pseudomonadota</taxon>
        <taxon>Gammaproteobacteria</taxon>
        <taxon>Enterobacterales</taxon>
        <taxon>Thorselliaceae</taxon>
        <taxon>Thorsellia</taxon>
    </lineage>
</organism>
<keyword evidence="3 4" id="KW-0326">Glycosidase</keyword>
<dbReference type="Proteomes" id="UP001589758">
    <property type="component" value="Unassembled WGS sequence"/>
</dbReference>
<keyword evidence="5" id="KW-0119">Carbohydrate metabolism</keyword>
<dbReference type="Pfam" id="PF08244">
    <property type="entry name" value="Glyco_hydro_32C"/>
    <property type="match status" value="1"/>
</dbReference>
<gene>
    <name evidence="8" type="ORF">ACFFIT_06730</name>
</gene>
<dbReference type="Gene3D" id="2.60.120.560">
    <property type="entry name" value="Exo-inulinase, domain 1"/>
    <property type="match status" value="1"/>
</dbReference>
<evidence type="ECO:0000256" key="4">
    <source>
        <dbReference type="RuleBase" id="RU362110"/>
    </source>
</evidence>
<evidence type="ECO:0000259" key="7">
    <source>
        <dbReference type="Pfam" id="PF08244"/>
    </source>
</evidence>
<dbReference type="InterPro" id="IPR013189">
    <property type="entry name" value="Glyco_hydro_32_C"/>
</dbReference>
<dbReference type="PROSITE" id="PS00609">
    <property type="entry name" value="GLYCOSYL_HYDROL_F32"/>
    <property type="match status" value="1"/>
</dbReference>
<comment type="function">
    <text evidence="5">Enables the bacterium to metabolize sucrose as a sole carbon source.</text>
</comment>
<dbReference type="InterPro" id="IPR018053">
    <property type="entry name" value="Glyco_hydro_32_AS"/>
</dbReference>
<feature type="domain" description="Glycosyl hydrolase family 32 N-terminal" evidence="6">
    <location>
        <begin position="51"/>
        <end position="356"/>
    </location>
</feature>
<evidence type="ECO:0000259" key="6">
    <source>
        <dbReference type="Pfam" id="PF00251"/>
    </source>
</evidence>
<dbReference type="InterPro" id="IPR013148">
    <property type="entry name" value="Glyco_hydro_32_N"/>
</dbReference>